<keyword evidence="2" id="KW-0812">Transmembrane</keyword>
<keyword evidence="1" id="KW-0479">Metal-binding</keyword>
<evidence type="ECO:0000259" key="5">
    <source>
        <dbReference type="Pfam" id="PF17039"/>
    </source>
</evidence>
<feature type="region of interest" description="Disordered" evidence="3">
    <location>
        <begin position="104"/>
        <end position="139"/>
    </location>
</feature>
<dbReference type="EMBL" id="JAAOIC020000048">
    <property type="protein sequence ID" value="KAG8036608.1"/>
    <property type="molecule type" value="Genomic_DNA"/>
</dbReference>
<protein>
    <recommendedName>
        <fullName evidence="2">Fucosyltransferase</fullName>
        <ecNumber evidence="2">2.4.1.-</ecNumber>
    </recommendedName>
</protein>
<keyword evidence="2" id="KW-0333">Golgi apparatus</keyword>
<sequence length="744" mass="86746">MGLLRLSLKRCFLYVFCATVMILLVMNVRQKELWHSIRADGQSQPIRPLPETNKIKMKLSLPLKRQRQKKKTKKPLTVIPRVRSITQDKAFNKVFELSNVTGTTSASEPISDFSDPSKRPWYMKGGTKRPIPAVKSKKTGRRIARLWPDEDPNDDRITNQLMFVPSDYDRSSERPPKKIMIPHGMNEAKVGNELFQWLGCPVSNCVITRDNPDSADLILFKDYVTHIGRRSPNQLWMLYFLECPYHTQTVKNAIVNLTATYRRDSDIVAPYERWQYYDPRITQISQTFNYAANKTKKLAWFVSNCHARNQRMQYAKELSKYIQVDIYGACGTLRCSRSQAQTCFEMLDLDYNAPYRSYIHVDEFESPRELADYLHRLDRDDELYNSYFKWKGTGEFINTYFWCRVCAMVHDNRQPKFYKDVNEWWRGDDVCTLNSWRENENRSHGNRRNRNYHQGNKNKINFGDKGKEILHDIDESNPVIQQFRGYASELDDKHDRYERIVKFSRDITIESKRIIFLLHTIDKESKTDGILSEAKLRLDNLAKTLFKNIAHELNNQDPYQYLRAYTAGLQEYIEAMTFYNYLKDDSLLDWTEVDKNLTYADQTAAAAAAEAAEKNKNDDLDDDSPSEYRTLMTPNEYILGVADLTGELMRKCINNLAFGDIASCYKTCNLVKEIYKGFLGCSGNSSKEIRRKFYVLKQSLVKMENVCYTIKVRGSEMPKHMLADAAIASVENYPPDDDEGYQAY</sequence>
<evidence type="ECO:0000313" key="6">
    <source>
        <dbReference type="EMBL" id="KAG8036608.1"/>
    </source>
</evidence>
<dbReference type="InterPro" id="IPR031481">
    <property type="entry name" value="Glyco_tran_10_N"/>
</dbReference>
<keyword evidence="7" id="KW-1185">Reference proteome</keyword>
<feature type="domain" description="Fucosyltransferase N-terminal" evidence="5">
    <location>
        <begin position="198"/>
        <end position="271"/>
    </location>
</feature>
<dbReference type="Pfam" id="PF01997">
    <property type="entry name" value="Translin"/>
    <property type="match status" value="1"/>
</dbReference>
<dbReference type="InterPro" id="IPR002848">
    <property type="entry name" value="Translin_fam"/>
</dbReference>
<keyword evidence="2" id="KW-1133">Transmembrane helix</keyword>
<reference evidence="6" key="1">
    <citation type="submission" date="2020-03" db="EMBL/GenBank/DDBJ databases">
        <authorList>
            <person name="Chebbi M.A."/>
            <person name="Drezen J.M."/>
        </authorList>
    </citation>
    <scope>NUCLEOTIDE SEQUENCE</scope>
    <source>
        <tissue evidence="6">Whole body</tissue>
    </source>
</reference>
<reference evidence="6" key="2">
    <citation type="submission" date="2021-04" db="EMBL/GenBank/DDBJ databases">
        <title>Genome-wide patterns of bracovirus chromosomal integration into multiple host tissues during parasitism.</title>
        <authorList>
            <person name="Chebbi M.A.C."/>
        </authorList>
    </citation>
    <scope>NUCLEOTIDE SEQUENCE</scope>
    <source>
        <tissue evidence="6">Whole body</tissue>
    </source>
</reference>
<dbReference type="EC" id="2.4.1.-" evidence="2"/>
<comment type="caution">
    <text evidence="6">The sequence shown here is derived from an EMBL/GenBank/DDBJ whole genome shotgun (WGS) entry which is preliminary data.</text>
</comment>
<comment type="similarity">
    <text evidence="2">Belongs to the glycosyltransferase 10 family.</text>
</comment>
<keyword evidence="1" id="KW-0460">Magnesium</keyword>
<evidence type="ECO:0000313" key="7">
    <source>
        <dbReference type="Proteomes" id="UP000729913"/>
    </source>
</evidence>
<dbReference type="InterPro" id="IPR055270">
    <property type="entry name" value="Glyco_tran_10_C"/>
</dbReference>
<keyword evidence="2" id="KW-0472">Membrane</keyword>
<dbReference type="PANTHER" id="PTHR10741">
    <property type="entry name" value="TRANSLIN AND TRANSLIN ASSOCIATED PROTEIN X"/>
    <property type="match status" value="1"/>
</dbReference>
<comment type="subcellular location">
    <subcellularLocation>
        <location evidence="2">Golgi apparatus</location>
        <location evidence="2">Golgi stack membrane</location>
        <topology evidence="2">Single-pass type II membrane protein</topology>
    </subcellularLocation>
</comment>
<feature type="binding site" evidence="1">
    <location>
        <position position="647"/>
    </location>
    <ligand>
        <name>Mg(2+)</name>
        <dbReference type="ChEBI" id="CHEBI:18420"/>
    </ligand>
</feature>
<dbReference type="GO" id="GO:0046872">
    <property type="term" value="F:metal ion binding"/>
    <property type="evidence" value="ECO:0007669"/>
    <property type="project" value="UniProtKB-KW"/>
</dbReference>
<feature type="domain" description="Fucosyltransferase C-terminal" evidence="4">
    <location>
        <begin position="353"/>
        <end position="424"/>
    </location>
</feature>
<gene>
    <name evidence="6" type="ORF">G9C98_003930</name>
</gene>
<evidence type="ECO:0000256" key="1">
    <source>
        <dbReference type="PIRSR" id="PIRSR602848-1"/>
    </source>
</evidence>
<accession>A0A8J5R2E1</accession>
<evidence type="ECO:0000256" key="2">
    <source>
        <dbReference type="RuleBase" id="RU003832"/>
    </source>
</evidence>
<dbReference type="Proteomes" id="UP000729913">
    <property type="component" value="Unassembled WGS sequence"/>
</dbReference>
<dbReference type="FunFam" id="1.20.58.200:FF:000001">
    <property type="entry name" value="Translin-associated factor X"/>
    <property type="match status" value="1"/>
</dbReference>
<feature type="transmembrane region" description="Helical" evidence="2">
    <location>
        <begin position="12"/>
        <end position="28"/>
    </location>
</feature>
<feature type="domain" description="Fucosyltransferase C-terminal" evidence="4">
    <location>
        <begin position="292"/>
        <end position="351"/>
    </location>
</feature>
<dbReference type="GO" id="GO:0032580">
    <property type="term" value="C:Golgi cisterna membrane"/>
    <property type="evidence" value="ECO:0007669"/>
    <property type="project" value="UniProtKB-SubCell"/>
</dbReference>
<dbReference type="GO" id="GO:0016757">
    <property type="term" value="F:glycosyltransferase activity"/>
    <property type="evidence" value="ECO:0007669"/>
    <property type="project" value="UniProtKB-UniRule"/>
</dbReference>
<keyword evidence="2" id="KW-0808">Transferase</keyword>
<evidence type="ECO:0000259" key="4">
    <source>
        <dbReference type="Pfam" id="PF00852"/>
    </source>
</evidence>
<dbReference type="GO" id="GO:0043565">
    <property type="term" value="F:sequence-specific DNA binding"/>
    <property type="evidence" value="ECO:0007669"/>
    <property type="project" value="InterPro"/>
</dbReference>
<organism evidence="6 7">
    <name type="scientific">Cotesia typhae</name>
    <dbReference type="NCBI Taxonomy" id="2053667"/>
    <lineage>
        <taxon>Eukaryota</taxon>
        <taxon>Metazoa</taxon>
        <taxon>Ecdysozoa</taxon>
        <taxon>Arthropoda</taxon>
        <taxon>Hexapoda</taxon>
        <taxon>Insecta</taxon>
        <taxon>Pterygota</taxon>
        <taxon>Neoptera</taxon>
        <taxon>Endopterygota</taxon>
        <taxon>Hymenoptera</taxon>
        <taxon>Apocrita</taxon>
        <taxon>Ichneumonoidea</taxon>
        <taxon>Braconidae</taxon>
        <taxon>Microgastrinae</taxon>
        <taxon>Cotesia</taxon>
    </lineage>
</organism>
<keyword evidence="2" id="KW-0328">Glycosyltransferase</keyword>
<proteinExistence type="inferred from homology"/>
<dbReference type="OrthoDB" id="427096at2759"/>
<dbReference type="Pfam" id="PF00852">
    <property type="entry name" value="Glyco_transf_10"/>
    <property type="match status" value="2"/>
</dbReference>
<feature type="binding site" evidence="1">
    <location>
        <position position="574"/>
    </location>
    <ligand>
        <name>Mg(2+)</name>
        <dbReference type="ChEBI" id="CHEBI:18420"/>
    </ligand>
</feature>
<dbReference type="AlphaFoldDB" id="A0A8J5R2E1"/>
<dbReference type="CDD" id="cd14820">
    <property type="entry name" value="TRAX"/>
    <property type="match status" value="1"/>
</dbReference>
<evidence type="ECO:0000256" key="3">
    <source>
        <dbReference type="SAM" id="MobiDB-lite"/>
    </source>
</evidence>
<dbReference type="Pfam" id="PF17039">
    <property type="entry name" value="Glyco_tran_10_N"/>
    <property type="match status" value="1"/>
</dbReference>
<name>A0A8J5R2E1_9HYME</name>